<dbReference type="Pfam" id="PF01966">
    <property type="entry name" value="HD"/>
    <property type="match status" value="1"/>
</dbReference>
<name>A0A2T0T411_9PSEU</name>
<comment type="caution">
    <text evidence="2">The sequence shown here is derived from an EMBL/GenBank/DDBJ whole genome shotgun (WGS) entry which is preliminary data.</text>
</comment>
<proteinExistence type="predicted"/>
<sequence length="186" mass="20568">MDAVIILPNDPLSQRVLDFARLHVVPPILNHSIRTFLHASAIAAREGVEHDREVLFHACALHDLGTAHAFDGPVRFEVEGADGAAAFLTAEKVPADVVDQVWEAIALHTSAQIAERRGPITMLTRRGVVADFDEPDPAFEEQFPRWDIERELKRLVVDQVAHNPAKAPKASWAGYLTRGSVEPDDF</sequence>
<keyword evidence="3" id="KW-1185">Reference proteome</keyword>
<reference evidence="2 3" key="1">
    <citation type="submission" date="2018-03" db="EMBL/GenBank/DDBJ databases">
        <title>Genomic Encyclopedia of Archaeal and Bacterial Type Strains, Phase II (KMG-II): from individual species to whole genera.</title>
        <authorList>
            <person name="Goeker M."/>
        </authorList>
    </citation>
    <scope>NUCLEOTIDE SEQUENCE [LARGE SCALE GENOMIC DNA]</scope>
    <source>
        <strain evidence="2 3">DSM 44720</strain>
    </source>
</reference>
<protein>
    <submittedName>
        <fullName evidence="2">HD domain-containing protein</fullName>
    </submittedName>
</protein>
<gene>
    <name evidence="2" type="ORF">CLV43_10699</name>
</gene>
<dbReference type="PANTHER" id="PTHR35569">
    <property type="entry name" value="CYANAMIDE HYDRATASE DDI2-RELATED"/>
    <property type="match status" value="1"/>
</dbReference>
<evidence type="ECO:0000313" key="2">
    <source>
        <dbReference type="EMBL" id="PRY40364.1"/>
    </source>
</evidence>
<dbReference type="CDD" id="cd00077">
    <property type="entry name" value="HDc"/>
    <property type="match status" value="1"/>
</dbReference>
<dbReference type="PANTHER" id="PTHR35569:SF1">
    <property type="entry name" value="CYANAMIDE HYDRATASE DDI2-RELATED"/>
    <property type="match status" value="1"/>
</dbReference>
<dbReference type="Gene3D" id="1.10.3210.10">
    <property type="entry name" value="Hypothetical protein af1432"/>
    <property type="match status" value="1"/>
</dbReference>
<dbReference type="InterPro" id="IPR006674">
    <property type="entry name" value="HD_domain"/>
</dbReference>
<feature type="domain" description="HD" evidence="1">
    <location>
        <begin position="29"/>
        <end position="115"/>
    </location>
</feature>
<evidence type="ECO:0000313" key="3">
    <source>
        <dbReference type="Proteomes" id="UP000239494"/>
    </source>
</evidence>
<dbReference type="Proteomes" id="UP000239494">
    <property type="component" value="Unassembled WGS sequence"/>
</dbReference>
<dbReference type="EMBL" id="PVTF01000006">
    <property type="protein sequence ID" value="PRY40364.1"/>
    <property type="molecule type" value="Genomic_DNA"/>
</dbReference>
<dbReference type="SUPFAM" id="SSF109604">
    <property type="entry name" value="HD-domain/PDEase-like"/>
    <property type="match status" value="1"/>
</dbReference>
<dbReference type="InterPro" id="IPR003607">
    <property type="entry name" value="HD/PDEase_dom"/>
</dbReference>
<organism evidence="2 3">
    <name type="scientific">Umezawaea tangerina</name>
    <dbReference type="NCBI Taxonomy" id="84725"/>
    <lineage>
        <taxon>Bacteria</taxon>
        <taxon>Bacillati</taxon>
        <taxon>Actinomycetota</taxon>
        <taxon>Actinomycetes</taxon>
        <taxon>Pseudonocardiales</taxon>
        <taxon>Pseudonocardiaceae</taxon>
        <taxon>Umezawaea</taxon>
    </lineage>
</organism>
<evidence type="ECO:0000259" key="1">
    <source>
        <dbReference type="Pfam" id="PF01966"/>
    </source>
</evidence>
<dbReference type="AlphaFoldDB" id="A0A2T0T411"/>
<accession>A0A2T0T411</accession>